<proteinExistence type="predicted"/>
<evidence type="ECO:0000313" key="2">
    <source>
        <dbReference type="EMBL" id="OXA59487.1"/>
    </source>
</evidence>
<comment type="caution">
    <text evidence="2">The sequence shown here is derived from an EMBL/GenBank/DDBJ whole genome shotgun (WGS) entry which is preliminary data.</text>
</comment>
<dbReference type="OrthoDB" id="5800391at2759"/>
<accession>A0A226EQR4</accession>
<feature type="transmembrane region" description="Helical" evidence="1">
    <location>
        <begin position="84"/>
        <end position="107"/>
    </location>
</feature>
<dbReference type="AlphaFoldDB" id="A0A226EQR4"/>
<feature type="transmembrane region" description="Helical" evidence="1">
    <location>
        <begin position="218"/>
        <end position="239"/>
    </location>
</feature>
<dbReference type="Pfam" id="PF06151">
    <property type="entry name" value="Trehalose_recp"/>
    <property type="match status" value="1"/>
</dbReference>
<protein>
    <submittedName>
        <fullName evidence="2">Gustatory receptor for sugar taste 64b</fullName>
    </submittedName>
</protein>
<evidence type="ECO:0000256" key="1">
    <source>
        <dbReference type="SAM" id="Phobius"/>
    </source>
</evidence>
<reference evidence="2 3" key="1">
    <citation type="submission" date="2015-12" db="EMBL/GenBank/DDBJ databases">
        <title>The genome of Folsomia candida.</title>
        <authorList>
            <person name="Faddeeva A."/>
            <person name="Derks M.F."/>
            <person name="Anvar Y."/>
            <person name="Smit S."/>
            <person name="Van Straalen N."/>
            <person name="Roelofs D."/>
        </authorList>
    </citation>
    <scope>NUCLEOTIDE SEQUENCE [LARGE SCALE GENOMIC DNA]</scope>
    <source>
        <strain evidence="2 3">VU population</strain>
        <tissue evidence="2">Whole body</tissue>
    </source>
</reference>
<keyword evidence="1" id="KW-1133">Transmembrane helix</keyword>
<dbReference type="EMBL" id="LNIX01000002">
    <property type="protein sequence ID" value="OXA59487.1"/>
    <property type="molecule type" value="Genomic_DNA"/>
</dbReference>
<sequence>MEVIPENKKFLKTDESVESVSLEDLEPSSTELIPENCGVALAFLQPWIKYGQFSCAFLYGLYSSFNGKRIEYCTRRPRVWGARFVSTCICALSVFLILVQMIVFSLAHCMESPRWYDGYATKLFNTFTLGLWNPDMLEKLPIPFLKVCGNLGLILETFCWNLWYLLDAFRVLTALLMWTIFRTLNRALNTGKLRVENLPEIIELHFNGTKLLNLFNQLMGPITFTSSVFNILYACFWTNYCLINVEFRLSYIVGFITVCRMFIVFYIVADVNSQAYQISTWVENHFTEIDQIPNKVDKTKLTLFSSLIYSREAIGFKGMHFFTCTQALNIAIGGLILTYTVIVNQVATNTH</sequence>
<feature type="transmembrane region" description="Helical" evidence="1">
    <location>
        <begin position="251"/>
        <end position="269"/>
    </location>
</feature>
<gene>
    <name evidence="2" type="ORF">Fcan01_04433</name>
</gene>
<dbReference type="GO" id="GO:0008527">
    <property type="term" value="F:taste receptor activity"/>
    <property type="evidence" value="ECO:0007669"/>
    <property type="project" value="InterPro"/>
</dbReference>
<dbReference type="GO" id="GO:0016020">
    <property type="term" value="C:membrane"/>
    <property type="evidence" value="ECO:0007669"/>
    <property type="project" value="InterPro"/>
</dbReference>
<evidence type="ECO:0000313" key="3">
    <source>
        <dbReference type="Proteomes" id="UP000198287"/>
    </source>
</evidence>
<organism evidence="2 3">
    <name type="scientific">Folsomia candida</name>
    <name type="common">Springtail</name>
    <dbReference type="NCBI Taxonomy" id="158441"/>
    <lineage>
        <taxon>Eukaryota</taxon>
        <taxon>Metazoa</taxon>
        <taxon>Ecdysozoa</taxon>
        <taxon>Arthropoda</taxon>
        <taxon>Hexapoda</taxon>
        <taxon>Collembola</taxon>
        <taxon>Entomobryomorpha</taxon>
        <taxon>Isotomoidea</taxon>
        <taxon>Isotomidae</taxon>
        <taxon>Proisotominae</taxon>
        <taxon>Folsomia</taxon>
    </lineage>
</organism>
<keyword evidence="3" id="KW-1185">Reference proteome</keyword>
<name>A0A226EQR4_FOLCA</name>
<keyword evidence="1" id="KW-0812">Transmembrane</keyword>
<keyword evidence="2" id="KW-0675">Receptor</keyword>
<keyword evidence="1" id="KW-0472">Membrane</keyword>
<dbReference type="Proteomes" id="UP000198287">
    <property type="component" value="Unassembled WGS sequence"/>
</dbReference>
<dbReference type="InterPro" id="IPR009318">
    <property type="entry name" value="Gustatory_rcpt"/>
</dbReference>